<evidence type="ECO:0000313" key="1">
    <source>
        <dbReference type="EMBL" id="THU39406.1"/>
    </source>
</evidence>
<accession>A0A4V4H181</accession>
<dbReference type="AlphaFoldDB" id="A0A4V4H181"/>
<evidence type="ECO:0008006" key="3">
    <source>
        <dbReference type="Google" id="ProtNLM"/>
    </source>
</evidence>
<protein>
    <recommendedName>
        <fullName evidence="3">RHS repeat protein</fullName>
    </recommendedName>
</protein>
<comment type="caution">
    <text evidence="1">The sequence shown here is derived from an EMBL/GenBank/DDBJ whole genome shotgun (WGS) entry which is preliminary data.</text>
</comment>
<dbReference type="EMBL" id="STFF01000003">
    <property type="protein sequence ID" value="THU39406.1"/>
    <property type="molecule type" value="Genomic_DNA"/>
</dbReference>
<reference evidence="1 2" key="1">
    <citation type="submission" date="2019-04" db="EMBL/GenBank/DDBJ databases">
        <title>Niastella caeni sp. nov., isolated from activated sludge.</title>
        <authorList>
            <person name="Sheng M."/>
        </authorList>
    </citation>
    <scope>NUCLEOTIDE SEQUENCE [LARGE SCALE GENOMIC DNA]</scope>
    <source>
        <strain evidence="1 2">HX-2-15</strain>
    </source>
</reference>
<sequence length="72" mass="8229">MNRLVAMDAWHKTGSAWSNITKLTDFQERISYDANGNILGYKRNGNNSFASKQLLQIVQIQEQQMQISQGKL</sequence>
<evidence type="ECO:0000313" key="2">
    <source>
        <dbReference type="Proteomes" id="UP000306918"/>
    </source>
</evidence>
<dbReference type="RefSeq" id="WP_166437124.1">
    <property type="nucleotide sequence ID" value="NZ_STFF01000003.1"/>
</dbReference>
<name>A0A4V4H181_9BACT</name>
<proteinExistence type="predicted"/>
<gene>
    <name evidence="1" type="ORF">FAM09_12945</name>
</gene>
<keyword evidence="2" id="KW-1185">Reference proteome</keyword>
<dbReference type="Proteomes" id="UP000306918">
    <property type="component" value="Unassembled WGS sequence"/>
</dbReference>
<organism evidence="1 2">
    <name type="scientific">Niastella caeni</name>
    <dbReference type="NCBI Taxonomy" id="2569763"/>
    <lineage>
        <taxon>Bacteria</taxon>
        <taxon>Pseudomonadati</taxon>
        <taxon>Bacteroidota</taxon>
        <taxon>Chitinophagia</taxon>
        <taxon>Chitinophagales</taxon>
        <taxon>Chitinophagaceae</taxon>
        <taxon>Niastella</taxon>
    </lineage>
</organism>